<dbReference type="InterPro" id="IPR036322">
    <property type="entry name" value="WD40_repeat_dom_sf"/>
</dbReference>
<dbReference type="Gene3D" id="1.20.5.110">
    <property type="match status" value="1"/>
</dbReference>
<evidence type="ECO:0000313" key="1">
    <source>
        <dbReference type="EMBL" id="CAF4064389.1"/>
    </source>
</evidence>
<dbReference type="AlphaFoldDB" id="A0A8S2PSZ4"/>
<name>A0A8S2PSZ4_9BILA</name>
<proteinExistence type="predicted"/>
<gene>
    <name evidence="1" type="ORF">GIL414_LOCUS15146</name>
</gene>
<reference evidence="1" key="1">
    <citation type="submission" date="2021-02" db="EMBL/GenBank/DDBJ databases">
        <authorList>
            <person name="Nowell W R."/>
        </authorList>
    </citation>
    <scope>NUCLEOTIDE SEQUENCE</scope>
</reference>
<comment type="caution">
    <text evidence="1">The sequence shown here is derived from an EMBL/GenBank/DDBJ whole genome shotgun (WGS) entry which is preliminary data.</text>
</comment>
<protein>
    <submittedName>
        <fullName evidence="1">Uncharacterized protein</fullName>
    </submittedName>
</protein>
<accession>A0A8S2PSZ4</accession>
<dbReference type="Proteomes" id="UP000681720">
    <property type="component" value="Unassembled WGS sequence"/>
</dbReference>
<dbReference type="SUPFAM" id="SSF50978">
    <property type="entry name" value="WD40 repeat-like"/>
    <property type="match status" value="1"/>
</dbReference>
<dbReference type="SUPFAM" id="SSF58038">
    <property type="entry name" value="SNARE fusion complex"/>
    <property type="match status" value="1"/>
</dbReference>
<sequence>MLNVNNSKEVNYFLDHIAPVINLSGYIKKDLFVTCSLDNMIKIFNIGNQMLVKVIHNYISKDTVKGNTTTKNIIDYILLQSPPSFDSFMQTLNLPTREIRPRSHTIGNDSDVKHLQKQVAITVDIMHKNIQLGLNRAENLDDLEKRSCQRIRTSLSIITVIVNKTLHAAVIFAHGI</sequence>
<organism evidence="1 2">
    <name type="scientific">Rotaria magnacalcarata</name>
    <dbReference type="NCBI Taxonomy" id="392030"/>
    <lineage>
        <taxon>Eukaryota</taxon>
        <taxon>Metazoa</taxon>
        <taxon>Spiralia</taxon>
        <taxon>Gnathifera</taxon>
        <taxon>Rotifera</taxon>
        <taxon>Eurotatoria</taxon>
        <taxon>Bdelloidea</taxon>
        <taxon>Philodinida</taxon>
        <taxon>Philodinidae</taxon>
        <taxon>Rotaria</taxon>
    </lineage>
</organism>
<evidence type="ECO:0000313" key="2">
    <source>
        <dbReference type="Proteomes" id="UP000681720"/>
    </source>
</evidence>
<dbReference type="EMBL" id="CAJOBJ010006587">
    <property type="protein sequence ID" value="CAF4064389.1"/>
    <property type="molecule type" value="Genomic_DNA"/>
</dbReference>